<proteinExistence type="predicted"/>
<evidence type="ECO:0000313" key="2">
    <source>
        <dbReference type="EMBL" id="WIF96811.1"/>
    </source>
</evidence>
<reference evidence="2 3" key="1">
    <citation type="submission" date="2023-05" db="EMBL/GenBank/DDBJ databases">
        <title>Comparative genomics reveals the evidence of polycyclic aromatic hydrocarbons degradation in moderately halophilic genus Pontibacillus.</title>
        <authorList>
            <person name="Yang H."/>
            <person name="Qian Z."/>
        </authorList>
    </citation>
    <scope>NUCLEOTIDE SEQUENCE [LARGE SCALE GENOMIC DNA]</scope>
    <source>
        <strain evidence="3">HN14</strain>
    </source>
</reference>
<evidence type="ECO:0000256" key="1">
    <source>
        <dbReference type="SAM" id="Phobius"/>
    </source>
</evidence>
<dbReference type="Pfam" id="PF11193">
    <property type="entry name" value="DUF2812"/>
    <property type="match status" value="1"/>
</dbReference>
<sequence length="174" mass="20504">MSKQVFKLFPAWKDDQEENWLSEMAQDGWRLSSYRLGIYSFEPSSSIEEVYRLDYKGSSDRDLEDYKSLFEDAGWEHVTRFHGWHYFRKPLSDGQDTSVIYTDQASEGAKYKQLLTLLLPLFLLIIGSVTSLQAQPGYTFVSIIKWIFFSLIAFYIYAMLRVYIKMKKVQKTQL</sequence>
<keyword evidence="1" id="KW-0472">Membrane</keyword>
<dbReference type="Proteomes" id="UP001236652">
    <property type="component" value="Chromosome"/>
</dbReference>
<keyword evidence="1" id="KW-1133">Transmembrane helix</keyword>
<gene>
    <name evidence="2" type="ORF">QNI29_13745</name>
</gene>
<organism evidence="2 3">
    <name type="scientific">Pontibacillus chungwhensis</name>
    <dbReference type="NCBI Taxonomy" id="265426"/>
    <lineage>
        <taxon>Bacteria</taxon>
        <taxon>Bacillati</taxon>
        <taxon>Bacillota</taxon>
        <taxon>Bacilli</taxon>
        <taxon>Bacillales</taxon>
        <taxon>Bacillaceae</taxon>
        <taxon>Pontibacillus</taxon>
    </lineage>
</organism>
<keyword evidence="3" id="KW-1185">Reference proteome</keyword>
<dbReference type="EMBL" id="CP126446">
    <property type="protein sequence ID" value="WIF96811.1"/>
    <property type="molecule type" value="Genomic_DNA"/>
</dbReference>
<name>A0ABY8UVN3_9BACI</name>
<dbReference type="InterPro" id="IPR021359">
    <property type="entry name" value="DUF2812"/>
</dbReference>
<feature type="transmembrane region" description="Helical" evidence="1">
    <location>
        <begin position="114"/>
        <end position="134"/>
    </location>
</feature>
<feature type="transmembrane region" description="Helical" evidence="1">
    <location>
        <begin position="146"/>
        <end position="164"/>
    </location>
</feature>
<protein>
    <submittedName>
        <fullName evidence="2">DUF2812 domain-containing protein</fullName>
    </submittedName>
</protein>
<dbReference type="RefSeq" id="WP_231417075.1">
    <property type="nucleotide sequence ID" value="NZ_CP126446.1"/>
</dbReference>
<accession>A0ABY8UVN3</accession>
<keyword evidence="1" id="KW-0812">Transmembrane</keyword>
<evidence type="ECO:0000313" key="3">
    <source>
        <dbReference type="Proteomes" id="UP001236652"/>
    </source>
</evidence>